<gene>
    <name evidence="6" type="primary">ubiE</name>
    <name evidence="7" type="ORF">J2T57_000434</name>
</gene>
<dbReference type="CDD" id="cd02440">
    <property type="entry name" value="AdoMet_MTases"/>
    <property type="match status" value="1"/>
</dbReference>
<keyword evidence="2 6" id="KW-0489">Methyltransferase</keyword>
<evidence type="ECO:0000256" key="2">
    <source>
        <dbReference type="ARBA" id="ARBA00022603"/>
    </source>
</evidence>
<dbReference type="PROSITE" id="PS01184">
    <property type="entry name" value="UBIE_2"/>
    <property type="match status" value="1"/>
</dbReference>
<dbReference type="PROSITE" id="PS01183">
    <property type="entry name" value="UBIE_1"/>
    <property type="match status" value="1"/>
</dbReference>
<comment type="caution">
    <text evidence="7">The sequence shown here is derived from an EMBL/GenBank/DDBJ whole genome shotgun (WGS) entry which is preliminary data.</text>
</comment>
<dbReference type="PANTHER" id="PTHR43591">
    <property type="entry name" value="METHYLTRANSFERASE"/>
    <property type="match status" value="1"/>
</dbReference>
<dbReference type="GO" id="GO:0008425">
    <property type="term" value="F:2-methoxy-6-polyprenyl-1,4-benzoquinol methyltransferase activity"/>
    <property type="evidence" value="ECO:0007669"/>
    <property type="project" value="UniProtKB-UniRule"/>
</dbReference>
<dbReference type="RefSeq" id="WP_253473540.1">
    <property type="nucleotide sequence ID" value="NZ_JALJXV010000001.1"/>
</dbReference>
<dbReference type="PANTHER" id="PTHR43591:SF24">
    <property type="entry name" value="2-METHOXY-6-POLYPRENYL-1,4-BENZOQUINOL METHYLASE, MITOCHONDRIAL"/>
    <property type="match status" value="1"/>
</dbReference>
<dbReference type="EC" id="2.1.1.163" evidence="6"/>
<keyword evidence="4 6" id="KW-0831">Ubiquinone biosynthesis</keyword>
<keyword evidence="8" id="KW-1185">Reference proteome</keyword>
<dbReference type="SUPFAM" id="SSF53335">
    <property type="entry name" value="S-adenosyl-L-methionine-dependent methyltransferases"/>
    <property type="match status" value="1"/>
</dbReference>
<dbReference type="Proteomes" id="UP001205843">
    <property type="component" value="Unassembled WGS sequence"/>
</dbReference>
<proteinExistence type="inferred from homology"/>
<evidence type="ECO:0000256" key="1">
    <source>
        <dbReference type="ARBA" id="ARBA00022428"/>
    </source>
</evidence>
<dbReference type="NCBIfam" id="TIGR01934">
    <property type="entry name" value="MenG_MenH_UbiE"/>
    <property type="match status" value="1"/>
</dbReference>
<keyword evidence="5 6" id="KW-0949">S-adenosyl-L-methionine</keyword>
<dbReference type="InterPro" id="IPR029063">
    <property type="entry name" value="SAM-dependent_MTases_sf"/>
</dbReference>
<evidence type="ECO:0000256" key="3">
    <source>
        <dbReference type="ARBA" id="ARBA00022679"/>
    </source>
</evidence>
<comment type="caution">
    <text evidence="6">Lacks conserved residue(s) required for the propagation of feature annotation.</text>
</comment>
<reference evidence="7" key="1">
    <citation type="submission" date="2022-03" db="EMBL/GenBank/DDBJ databases">
        <title>Genomic Encyclopedia of Type Strains, Phase III (KMG-III): the genomes of soil and plant-associated and newly described type strains.</title>
        <authorList>
            <person name="Whitman W."/>
        </authorList>
    </citation>
    <scope>NUCLEOTIDE SEQUENCE</scope>
    <source>
        <strain evidence="7">ANL 6-2</strain>
    </source>
</reference>
<dbReference type="InterPro" id="IPR004033">
    <property type="entry name" value="UbiE/COQ5_MeTrFase"/>
</dbReference>
<dbReference type="AlphaFoldDB" id="A0AAE3KEQ5"/>
<evidence type="ECO:0000313" key="8">
    <source>
        <dbReference type="Proteomes" id="UP001205843"/>
    </source>
</evidence>
<dbReference type="PROSITE" id="PS51608">
    <property type="entry name" value="SAM_MT_UBIE"/>
    <property type="match status" value="1"/>
</dbReference>
<dbReference type="EC" id="2.1.1.201" evidence="6"/>
<keyword evidence="1 6" id="KW-0474">Menaquinone biosynthesis</keyword>
<evidence type="ECO:0000256" key="4">
    <source>
        <dbReference type="ARBA" id="ARBA00022688"/>
    </source>
</evidence>
<name>A0AAE3KEQ5_9GAMM</name>
<dbReference type="GO" id="GO:0009234">
    <property type="term" value="P:menaquinone biosynthetic process"/>
    <property type="evidence" value="ECO:0007669"/>
    <property type="project" value="UniProtKB-UniRule"/>
</dbReference>
<protein>
    <recommendedName>
        <fullName evidence="6">Ubiquinone/menaquinone biosynthesis C-methyltransferase UbiE</fullName>
        <ecNumber evidence="6">2.1.1.163</ecNumber>
        <ecNumber evidence="6">2.1.1.201</ecNumber>
    </recommendedName>
    <alternativeName>
        <fullName evidence="6">2-methoxy-6-polyprenyl-1,4-benzoquinol methylase</fullName>
    </alternativeName>
    <alternativeName>
        <fullName evidence="6">Demethylmenaquinone methyltransferase</fullName>
    </alternativeName>
</protein>
<evidence type="ECO:0000313" key="7">
    <source>
        <dbReference type="EMBL" id="MCP1673342.1"/>
    </source>
</evidence>
<accession>A0AAE3KEQ5</accession>
<dbReference type="HAMAP" id="MF_01813">
    <property type="entry name" value="MenG_UbiE_methyltr"/>
    <property type="match status" value="1"/>
</dbReference>
<comment type="similarity">
    <text evidence="6">Belongs to the class I-like SAM-binding methyltransferase superfamily. MenG/UbiE family.</text>
</comment>
<comment type="catalytic activity">
    <reaction evidence="6">
        <text>a 2-demethylmenaquinol + S-adenosyl-L-methionine = a menaquinol + S-adenosyl-L-homocysteine + H(+)</text>
        <dbReference type="Rhea" id="RHEA:42640"/>
        <dbReference type="Rhea" id="RHEA-COMP:9539"/>
        <dbReference type="Rhea" id="RHEA-COMP:9563"/>
        <dbReference type="ChEBI" id="CHEBI:15378"/>
        <dbReference type="ChEBI" id="CHEBI:18151"/>
        <dbReference type="ChEBI" id="CHEBI:55437"/>
        <dbReference type="ChEBI" id="CHEBI:57856"/>
        <dbReference type="ChEBI" id="CHEBI:59789"/>
        <dbReference type="EC" id="2.1.1.163"/>
    </reaction>
</comment>
<keyword evidence="3 6" id="KW-0808">Transferase</keyword>
<sequence>MSKADSDSTDFGYQRIPAAQKVERVGAVFRSVAERYDLMNDLMSAGLHRLWKRQTIGMARLRPGHAVLDLAAGTGDLTRLAMRELRGRGRMVMSDINEAMLSRGRDRLIDEGVLGVEYVLANVEELPFPDASFDRVIIGFGLRNVTDKARALQEMRRVLRPGGFVLVLEFSKLYLPGLTPVYDMYSFHVLPRMGQMIAGDSESYRYLAESIRMHPDQETLRDMMSGAGLEDCDYTNLSGGIVAVHRGYRY</sequence>
<comment type="pathway">
    <text evidence="6">Quinol/quinone metabolism; menaquinone biosynthesis; menaquinol from 1,4-dihydroxy-2-naphthoate: step 2/2.</text>
</comment>
<comment type="pathway">
    <text evidence="6">Cofactor biosynthesis; ubiquinone biosynthesis.</text>
</comment>
<dbReference type="Pfam" id="PF01209">
    <property type="entry name" value="Ubie_methyltran"/>
    <property type="match status" value="1"/>
</dbReference>
<evidence type="ECO:0000256" key="6">
    <source>
        <dbReference type="HAMAP-Rule" id="MF_01813"/>
    </source>
</evidence>
<dbReference type="InterPro" id="IPR023576">
    <property type="entry name" value="UbiE/COQ5_MeTrFase_CS"/>
</dbReference>
<comment type="function">
    <text evidence="6">Methyltransferase required for the conversion of demethylmenaquinol (DMKH2) to menaquinol (MKH2) and the conversion of 2-polyprenyl-6-methoxy-1,4-benzoquinol (DDMQH2) to 2-polyprenyl-3-methyl-6-methoxy-1,4-benzoquinol (DMQH2).</text>
</comment>
<evidence type="ECO:0000256" key="5">
    <source>
        <dbReference type="ARBA" id="ARBA00022691"/>
    </source>
</evidence>
<dbReference type="GO" id="GO:0043770">
    <property type="term" value="F:demethylmenaquinone methyltransferase activity"/>
    <property type="evidence" value="ECO:0007669"/>
    <property type="project" value="UniProtKB-UniRule"/>
</dbReference>
<dbReference type="GO" id="GO:0032259">
    <property type="term" value="P:methylation"/>
    <property type="evidence" value="ECO:0007669"/>
    <property type="project" value="UniProtKB-KW"/>
</dbReference>
<feature type="binding site" evidence="6">
    <location>
        <begin position="122"/>
        <end position="123"/>
    </location>
    <ligand>
        <name>S-adenosyl-L-methionine</name>
        <dbReference type="ChEBI" id="CHEBI:59789"/>
    </ligand>
</feature>
<comment type="catalytic activity">
    <reaction evidence="6">
        <text>a 2-methoxy-6-(all-trans-polyprenyl)benzene-1,4-diol + S-adenosyl-L-methionine = a 5-methoxy-2-methyl-3-(all-trans-polyprenyl)benzene-1,4-diol + S-adenosyl-L-homocysteine + H(+)</text>
        <dbReference type="Rhea" id="RHEA:28286"/>
        <dbReference type="Rhea" id="RHEA-COMP:10858"/>
        <dbReference type="Rhea" id="RHEA-COMP:10859"/>
        <dbReference type="ChEBI" id="CHEBI:15378"/>
        <dbReference type="ChEBI" id="CHEBI:57856"/>
        <dbReference type="ChEBI" id="CHEBI:59789"/>
        <dbReference type="ChEBI" id="CHEBI:84166"/>
        <dbReference type="ChEBI" id="CHEBI:84167"/>
        <dbReference type="EC" id="2.1.1.201"/>
    </reaction>
</comment>
<dbReference type="EMBL" id="JALJXV010000001">
    <property type="protein sequence ID" value="MCP1673342.1"/>
    <property type="molecule type" value="Genomic_DNA"/>
</dbReference>
<dbReference type="Gene3D" id="3.40.50.150">
    <property type="entry name" value="Vaccinia Virus protein VP39"/>
    <property type="match status" value="1"/>
</dbReference>
<feature type="binding site" evidence="6">
    <location>
        <position position="95"/>
    </location>
    <ligand>
        <name>S-adenosyl-L-methionine</name>
        <dbReference type="ChEBI" id="CHEBI:59789"/>
    </ligand>
</feature>
<organism evidence="7 8">
    <name type="scientific">Natronocella acetinitrilica</name>
    <dbReference type="NCBI Taxonomy" id="414046"/>
    <lineage>
        <taxon>Bacteria</taxon>
        <taxon>Pseudomonadati</taxon>
        <taxon>Pseudomonadota</taxon>
        <taxon>Gammaproteobacteria</taxon>
        <taxon>Chromatiales</taxon>
        <taxon>Ectothiorhodospiraceae</taxon>
        <taxon>Natronocella</taxon>
    </lineage>
</organism>
<feature type="binding site" evidence="6">
    <location>
        <position position="74"/>
    </location>
    <ligand>
        <name>S-adenosyl-L-methionine</name>
        <dbReference type="ChEBI" id="CHEBI:59789"/>
    </ligand>
</feature>
<dbReference type="GO" id="GO:0009060">
    <property type="term" value="P:aerobic respiration"/>
    <property type="evidence" value="ECO:0007669"/>
    <property type="project" value="UniProtKB-UniRule"/>
</dbReference>